<dbReference type="AlphaFoldDB" id="A0A3D9STX7"/>
<comment type="caution">
    <text evidence="8">The sequence shown here is derived from an EMBL/GenBank/DDBJ whole genome shotgun (WGS) entry which is preliminary data.</text>
</comment>
<gene>
    <name evidence="8" type="ORF">DFJ69_4904</name>
</gene>
<name>A0A3D9STX7_9ACTN</name>
<dbReference type="Proteomes" id="UP000256661">
    <property type="component" value="Unassembled WGS sequence"/>
</dbReference>
<dbReference type="Pfam" id="PF00072">
    <property type="entry name" value="Response_reg"/>
    <property type="match status" value="1"/>
</dbReference>
<feature type="modified residue" description="4-aspartylphosphate" evidence="5">
    <location>
        <position position="54"/>
    </location>
</feature>
<dbReference type="EMBL" id="QTTT01000001">
    <property type="protein sequence ID" value="REE99392.1"/>
    <property type="molecule type" value="Genomic_DNA"/>
</dbReference>
<dbReference type="SUPFAM" id="SSF52172">
    <property type="entry name" value="CheY-like"/>
    <property type="match status" value="1"/>
</dbReference>
<evidence type="ECO:0000256" key="4">
    <source>
        <dbReference type="ARBA" id="ARBA00023163"/>
    </source>
</evidence>
<dbReference type="Pfam" id="PF00196">
    <property type="entry name" value="GerE"/>
    <property type="match status" value="1"/>
</dbReference>
<dbReference type="InterPro" id="IPR001789">
    <property type="entry name" value="Sig_transdc_resp-reg_receiver"/>
</dbReference>
<evidence type="ECO:0000313" key="8">
    <source>
        <dbReference type="EMBL" id="REE99392.1"/>
    </source>
</evidence>
<evidence type="ECO:0000313" key="9">
    <source>
        <dbReference type="Proteomes" id="UP000256661"/>
    </source>
</evidence>
<dbReference type="SMART" id="SM00448">
    <property type="entry name" value="REC"/>
    <property type="match status" value="1"/>
</dbReference>
<dbReference type="RefSeq" id="WP_116024705.1">
    <property type="nucleotide sequence ID" value="NZ_QTTT01000001.1"/>
</dbReference>
<feature type="domain" description="Response regulatory" evidence="7">
    <location>
        <begin position="3"/>
        <end position="120"/>
    </location>
</feature>
<accession>A0A3D9STX7</accession>
<feature type="domain" description="HTH luxR-type" evidence="6">
    <location>
        <begin position="144"/>
        <end position="209"/>
    </location>
</feature>
<dbReference type="PROSITE" id="PS50043">
    <property type="entry name" value="HTH_LUXR_2"/>
    <property type="match status" value="1"/>
</dbReference>
<evidence type="ECO:0000256" key="1">
    <source>
        <dbReference type="ARBA" id="ARBA00022553"/>
    </source>
</evidence>
<dbReference type="InterPro" id="IPR016032">
    <property type="entry name" value="Sig_transdc_resp-reg_C-effctor"/>
</dbReference>
<dbReference type="InterPro" id="IPR000792">
    <property type="entry name" value="Tscrpt_reg_LuxR_C"/>
</dbReference>
<dbReference type="CDD" id="cd17535">
    <property type="entry name" value="REC_NarL-like"/>
    <property type="match status" value="1"/>
</dbReference>
<dbReference type="InterPro" id="IPR011006">
    <property type="entry name" value="CheY-like_superfamily"/>
</dbReference>
<proteinExistence type="predicted"/>
<organism evidence="8 9">
    <name type="scientific">Thermomonospora umbrina</name>
    <dbReference type="NCBI Taxonomy" id="111806"/>
    <lineage>
        <taxon>Bacteria</taxon>
        <taxon>Bacillati</taxon>
        <taxon>Actinomycetota</taxon>
        <taxon>Actinomycetes</taxon>
        <taxon>Streptosporangiales</taxon>
        <taxon>Thermomonosporaceae</taxon>
        <taxon>Thermomonospora</taxon>
    </lineage>
</organism>
<keyword evidence="4" id="KW-0804">Transcription</keyword>
<evidence type="ECO:0000256" key="2">
    <source>
        <dbReference type="ARBA" id="ARBA00023015"/>
    </source>
</evidence>
<keyword evidence="1 5" id="KW-0597">Phosphoprotein</keyword>
<dbReference type="PRINTS" id="PR00038">
    <property type="entry name" value="HTHLUXR"/>
</dbReference>
<dbReference type="GO" id="GO:0000160">
    <property type="term" value="P:phosphorelay signal transduction system"/>
    <property type="evidence" value="ECO:0007669"/>
    <property type="project" value="InterPro"/>
</dbReference>
<keyword evidence="2" id="KW-0805">Transcription regulation</keyword>
<dbReference type="PROSITE" id="PS50110">
    <property type="entry name" value="RESPONSE_REGULATORY"/>
    <property type="match status" value="1"/>
</dbReference>
<protein>
    <submittedName>
        <fullName evidence="8">LuxR family two component transcriptional regulator</fullName>
    </submittedName>
</protein>
<evidence type="ECO:0000256" key="3">
    <source>
        <dbReference type="ARBA" id="ARBA00023125"/>
    </source>
</evidence>
<dbReference type="PANTHER" id="PTHR43214">
    <property type="entry name" value="TWO-COMPONENT RESPONSE REGULATOR"/>
    <property type="match status" value="1"/>
</dbReference>
<dbReference type="CDD" id="cd06170">
    <property type="entry name" value="LuxR_C_like"/>
    <property type="match status" value="1"/>
</dbReference>
<sequence>MIRILLADDDPLVRATLRALLNAEPGCAVVGETANGHQTVAAARSLRPDLVLMDVRMPGHDGLHATREITSWEPPRPRVLILTTFDLDDVVDNAIAAGADGFLLKRATPDELTAAVRTVASGHALLAPQITRRLLRSLAARPRPPALPSPLTPRESAILRSLAAGLSNAEIAAAHHLSPETVKSHIKSILAKLDVRDRTQAAIWAHRTGFTEAP</sequence>
<dbReference type="InterPro" id="IPR058245">
    <property type="entry name" value="NreC/VraR/RcsB-like_REC"/>
</dbReference>
<keyword evidence="3" id="KW-0238">DNA-binding</keyword>
<reference evidence="8 9" key="1">
    <citation type="submission" date="2018-08" db="EMBL/GenBank/DDBJ databases">
        <title>Sequencing the genomes of 1000 actinobacteria strains.</title>
        <authorList>
            <person name="Klenk H.-P."/>
        </authorList>
    </citation>
    <scope>NUCLEOTIDE SEQUENCE [LARGE SCALE GENOMIC DNA]</scope>
    <source>
        <strain evidence="8 9">DSM 43927</strain>
    </source>
</reference>
<keyword evidence="9" id="KW-1185">Reference proteome</keyword>
<dbReference type="PANTHER" id="PTHR43214:SF24">
    <property type="entry name" value="TRANSCRIPTIONAL REGULATORY PROTEIN NARL-RELATED"/>
    <property type="match status" value="1"/>
</dbReference>
<dbReference type="OrthoDB" id="9808843at2"/>
<dbReference type="GO" id="GO:0006355">
    <property type="term" value="P:regulation of DNA-templated transcription"/>
    <property type="evidence" value="ECO:0007669"/>
    <property type="project" value="InterPro"/>
</dbReference>
<dbReference type="InterPro" id="IPR039420">
    <property type="entry name" value="WalR-like"/>
</dbReference>
<dbReference type="SUPFAM" id="SSF46894">
    <property type="entry name" value="C-terminal effector domain of the bipartite response regulators"/>
    <property type="match status" value="1"/>
</dbReference>
<evidence type="ECO:0000259" key="7">
    <source>
        <dbReference type="PROSITE" id="PS50110"/>
    </source>
</evidence>
<evidence type="ECO:0000259" key="6">
    <source>
        <dbReference type="PROSITE" id="PS50043"/>
    </source>
</evidence>
<dbReference type="GO" id="GO:0003677">
    <property type="term" value="F:DNA binding"/>
    <property type="evidence" value="ECO:0007669"/>
    <property type="project" value="UniProtKB-KW"/>
</dbReference>
<evidence type="ECO:0000256" key="5">
    <source>
        <dbReference type="PROSITE-ProRule" id="PRU00169"/>
    </source>
</evidence>
<dbReference type="SMART" id="SM00421">
    <property type="entry name" value="HTH_LUXR"/>
    <property type="match status" value="1"/>
</dbReference>
<dbReference type="Gene3D" id="3.40.50.2300">
    <property type="match status" value="1"/>
</dbReference>